<dbReference type="Gene3D" id="3.40.430.10">
    <property type="entry name" value="Dihydrofolate Reductase, subunit A"/>
    <property type="match status" value="1"/>
</dbReference>
<name>A0A7S5R9V1_9CAUD</name>
<dbReference type="GO" id="GO:0046452">
    <property type="term" value="P:dihydrofolate metabolic process"/>
    <property type="evidence" value="ECO:0007669"/>
    <property type="project" value="TreeGrafter"/>
</dbReference>
<evidence type="ECO:0000313" key="8">
    <source>
        <dbReference type="Proteomes" id="UP000615696"/>
    </source>
</evidence>
<sequence length="128" mass="14663">MKINLIAAVGKRGQIGLNGELPWHDPEDLKWFQSMTAYGYLLAGHHTYESVRKKIHTLGRILVEDHKNSTVDSIRDHAAFCGAKSIFIIGGAKTYAKWMPYVDRFYISRIDYDGPADTYFPEVNWRSL</sequence>
<protein>
    <recommendedName>
        <fullName evidence="2">dihydrofolate reductase</fullName>
        <ecNumber evidence="2">1.5.1.3</ecNumber>
    </recommendedName>
</protein>
<dbReference type="InterPro" id="IPR024072">
    <property type="entry name" value="DHFR-like_dom_sf"/>
</dbReference>
<evidence type="ECO:0000256" key="5">
    <source>
        <dbReference type="ARBA" id="ARBA00023002"/>
    </source>
</evidence>
<dbReference type="CDD" id="cd00209">
    <property type="entry name" value="DHFR"/>
    <property type="match status" value="1"/>
</dbReference>
<gene>
    <name evidence="7" type="ORF">EVC04_181</name>
</gene>
<dbReference type="InterPro" id="IPR012259">
    <property type="entry name" value="DHFR"/>
</dbReference>
<keyword evidence="4" id="KW-0521">NADP</keyword>
<dbReference type="EC" id="1.5.1.3" evidence="2"/>
<evidence type="ECO:0000256" key="1">
    <source>
        <dbReference type="ARBA" id="ARBA00004903"/>
    </source>
</evidence>
<dbReference type="Pfam" id="PF00186">
    <property type="entry name" value="DHFR_1"/>
    <property type="match status" value="1"/>
</dbReference>
<dbReference type="GO" id="GO:0004146">
    <property type="term" value="F:dihydrofolate reductase activity"/>
    <property type="evidence" value="ECO:0007669"/>
    <property type="project" value="UniProtKB-EC"/>
</dbReference>
<accession>A0A7S5R9V1</accession>
<dbReference type="GO" id="GO:0046655">
    <property type="term" value="P:folic acid metabolic process"/>
    <property type="evidence" value="ECO:0007669"/>
    <property type="project" value="TreeGrafter"/>
</dbReference>
<dbReference type="Proteomes" id="UP000615696">
    <property type="component" value="Segment"/>
</dbReference>
<feature type="domain" description="DHFR" evidence="6">
    <location>
        <begin position="2"/>
        <end position="128"/>
    </location>
</feature>
<reference evidence="7 8" key="1">
    <citation type="submission" date="2020-01" db="EMBL/GenBank/DDBJ databases">
        <title>Patterns of diversity and host range of bacteriophage communities associated with bean-nodulatin bacteria.</title>
        <authorList>
            <person name="Vann Cauwenberghe J."/>
            <person name="Santamaria R.I."/>
            <person name="Bustos P."/>
            <person name="Juarez S."/>
            <person name="Gonzalez V."/>
        </authorList>
    </citation>
    <scope>NUCLEOTIDE SEQUENCE [LARGE SCALE GENOMIC DNA]</scope>
    <source>
        <strain evidence="8">RHph</strain>
    </source>
</reference>
<evidence type="ECO:0000256" key="3">
    <source>
        <dbReference type="ARBA" id="ARBA00022563"/>
    </source>
</evidence>
<dbReference type="SUPFAM" id="SSF53597">
    <property type="entry name" value="Dihydrofolate reductase-like"/>
    <property type="match status" value="1"/>
</dbReference>
<keyword evidence="5 7" id="KW-0560">Oxidoreductase</keyword>
<keyword evidence="3" id="KW-0554">One-carbon metabolism</keyword>
<organism evidence="7 8">
    <name type="scientific">Rhizobium phage RHph_I1_9</name>
    <dbReference type="NCBI Taxonomy" id="2509729"/>
    <lineage>
        <taxon>Viruses</taxon>
        <taxon>Duplodnaviria</taxon>
        <taxon>Heunggongvirae</taxon>
        <taxon>Uroviricota</taxon>
        <taxon>Caudoviricetes</taxon>
        <taxon>Pootjesviridae</taxon>
        <taxon>Staniewskivirinae</taxon>
        <taxon>Trinifflemingvirus</taxon>
        <taxon>Trinifflemingvirus I19</taxon>
    </lineage>
</organism>
<dbReference type="GO" id="GO:0006730">
    <property type="term" value="P:one-carbon metabolic process"/>
    <property type="evidence" value="ECO:0007669"/>
    <property type="project" value="UniProtKB-KW"/>
</dbReference>
<dbReference type="PRINTS" id="PR00070">
    <property type="entry name" value="DHFR"/>
</dbReference>
<dbReference type="PANTHER" id="PTHR48069">
    <property type="entry name" value="DIHYDROFOLATE REDUCTASE"/>
    <property type="match status" value="1"/>
</dbReference>
<dbReference type="PANTHER" id="PTHR48069:SF3">
    <property type="entry name" value="DIHYDROFOLATE REDUCTASE"/>
    <property type="match status" value="1"/>
</dbReference>
<dbReference type="EMBL" id="MN988532">
    <property type="protein sequence ID" value="QIG73618.1"/>
    <property type="molecule type" value="Genomic_DNA"/>
</dbReference>
<dbReference type="InterPro" id="IPR001796">
    <property type="entry name" value="DHFR_dom"/>
</dbReference>
<evidence type="ECO:0000259" key="6">
    <source>
        <dbReference type="PROSITE" id="PS51330"/>
    </source>
</evidence>
<comment type="pathway">
    <text evidence="1">Cofactor biosynthesis; tetrahydrofolate biosynthesis; 5,6,7,8-tetrahydrofolate from 7,8-dihydrofolate: step 1/1.</text>
</comment>
<dbReference type="GO" id="GO:0046654">
    <property type="term" value="P:tetrahydrofolate biosynthetic process"/>
    <property type="evidence" value="ECO:0007669"/>
    <property type="project" value="InterPro"/>
</dbReference>
<proteinExistence type="predicted"/>
<evidence type="ECO:0000313" key="7">
    <source>
        <dbReference type="EMBL" id="QIG73618.1"/>
    </source>
</evidence>
<evidence type="ECO:0000256" key="4">
    <source>
        <dbReference type="ARBA" id="ARBA00022857"/>
    </source>
</evidence>
<dbReference type="GO" id="GO:0050661">
    <property type="term" value="F:NADP binding"/>
    <property type="evidence" value="ECO:0007669"/>
    <property type="project" value="InterPro"/>
</dbReference>
<dbReference type="PROSITE" id="PS51330">
    <property type="entry name" value="DHFR_2"/>
    <property type="match status" value="1"/>
</dbReference>
<evidence type="ECO:0000256" key="2">
    <source>
        <dbReference type="ARBA" id="ARBA00012856"/>
    </source>
</evidence>
<keyword evidence="8" id="KW-1185">Reference proteome</keyword>